<feature type="region of interest" description="Disordered" evidence="6">
    <location>
        <begin position="372"/>
        <end position="397"/>
    </location>
</feature>
<keyword evidence="10" id="KW-1185">Reference proteome</keyword>
<gene>
    <name evidence="9" type="ORF">IEQ34_015709</name>
</gene>
<dbReference type="GO" id="GO:0035091">
    <property type="term" value="F:phosphatidylinositol binding"/>
    <property type="evidence" value="ECO:0007669"/>
    <property type="project" value="InterPro"/>
</dbReference>
<feature type="domain" description="VHS" evidence="7">
    <location>
        <begin position="22"/>
        <end position="151"/>
    </location>
</feature>
<keyword evidence="3" id="KW-0813">Transport</keyword>
<dbReference type="SUPFAM" id="SSF89009">
    <property type="entry name" value="GAT-like domain"/>
    <property type="match status" value="1"/>
</dbReference>
<feature type="region of interest" description="Disordered" evidence="6">
    <location>
        <begin position="273"/>
        <end position="299"/>
    </location>
</feature>
<evidence type="ECO:0000256" key="5">
    <source>
        <dbReference type="ARBA" id="ARBA00023136"/>
    </source>
</evidence>
<evidence type="ECO:0000259" key="7">
    <source>
        <dbReference type="PROSITE" id="PS50179"/>
    </source>
</evidence>
<dbReference type="Pfam" id="PF03127">
    <property type="entry name" value="GAT"/>
    <property type="match status" value="1"/>
</dbReference>
<dbReference type="InterPro" id="IPR038425">
    <property type="entry name" value="GAT_sf"/>
</dbReference>
<evidence type="ECO:0000313" key="10">
    <source>
        <dbReference type="Proteomes" id="UP000775213"/>
    </source>
</evidence>
<dbReference type="AlphaFoldDB" id="A0AAV7GIC7"/>
<keyword evidence="4" id="KW-0653">Protein transport</keyword>
<evidence type="ECO:0000259" key="8">
    <source>
        <dbReference type="PROSITE" id="PS50909"/>
    </source>
</evidence>
<dbReference type="InterPro" id="IPR008942">
    <property type="entry name" value="ENTH_VHS"/>
</dbReference>
<evidence type="ECO:0000256" key="6">
    <source>
        <dbReference type="SAM" id="MobiDB-lite"/>
    </source>
</evidence>
<dbReference type="SUPFAM" id="SSF48464">
    <property type="entry name" value="ENTH/VHS domain"/>
    <property type="match status" value="1"/>
</dbReference>
<dbReference type="CDD" id="cd03561">
    <property type="entry name" value="VHS"/>
    <property type="match status" value="1"/>
</dbReference>
<dbReference type="PANTHER" id="PTHR45898">
    <property type="entry name" value="TOM1-LIKE PROTEIN"/>
    <property type="match status" value="1"/>
</dbReference>
<evidence type="ECO:0000313" key="9">
    <source>
        <dbReference type="EMBL" id="KAH0455677.1"/>
    </source>
</evidence>
<accession>A0AAV7GIC7</accession>
<dbReference type="PROSITE" id="PS50909">
    <property type="entry name" value="GAT"/>
    <property type="match status" value="1"/>
</dbReference>
<dbReference type="Pfam" id="PF00790">
    <property type="entry name" value="VHS"/>
    <property type="match status" value="1"/>
</dbReference>
<dbReference type="Gene3D" id="1.20.58.160">
    <property type="match status" value="1"/>
</dbReference>
<protein>
    <submittedName>
        <fullName evidence="9">Uncharacterized protein</fullName>
    </submittedName>
</protein>
<dbReference type="InterPro" id="IPR002014">
    <property type="entry name" value="VHS_dom"/>
</dbReference>
<dbReference type="PANTHER" id="PTHR45898:SF2">
    <property type="entry name" value="TOM1-LIKE PROTEIN 6"/>
    <property type="match status" value="1"/>
</dbReference>
<evidence type="ECO:0000256" key="1">
    <source>
        <dbReference type="ARBA" id="ARBA00004170"/>
    </source>
</evidence>
<dbReference type="EMBL" id="JAGFBR010000014">
    <property type="protein sequence ID" value="KAH0455677.1"/>
    <property type="molecule type" value="Genomic_DNA"/>
</dbReference>
<evidence type="ECO:0000256" key="2">
    <source>
        <dbReference type="ARBA" id="ARBA00007708"/>
    </source>
</evidence>
<evidence type="ECO:0000256" key="4">
    <source>
        <dbReference type="ARBA" id="ARBA00022927"/>
    </source>
</evidence>
<dbReference type="SMART" id="SM00288">
    <property type="entry name" value="VHS"/>
    <property type="match status" value="1"/>
</dbReference>
<organism evidence="9 10">
    <name type="scientific">Dendrobium chrysotoxum</name>
    <name type="common">Orchid</name>
    <dbReference type="NCBI Taxonomy" id="161865"/>
    <lineage>
        <taxon>Eukaryota</taxon>
        <taxon>Viridiplantae</taxon>
        <taxon>Streptophyta</taxon>
        <taxon>Embryophyta</taxon>
        <taxon>Tracheophyta</taxon>
        <taxon>Spermatophyta</taxon>
        <taxon>Magnoliopsida</taxon>
        <taxon>Liliopsida</taxon>
        <taxon>Asparagales</taxon>
        <taxon>Orchidaceae</taxon>
        <taxon>Epidendroideae</taxon>
        <taxon>Malaxideae</taxon>
        <taxon>Dendrobiinae</taxon>
        <taxon>Dendrobium</taxon>
    </lineage>
</organism>
<dbReference type="InterPro" id="IPR004152">
    <property type="entry name" value="GAT_dom"/>
</dbReference>
<sequence>MAPSLQSILSTSSSPMGRVEKATSSLLMGPNWMMNMEISNSVNSNPWKAKAFVKAVKKRLQNKNSKVQFLALKLLETMMKNCGDFVHFQVVELGILQEMVKIVRKTRNMQVREKILVLLESWQETFGGPNGKYPQYYYTYAELKRSGLRFPQNQRDDDLPITNQPQVGYGMPSDSVERLDEVMASERYDSSFSDLANIQSVMDLFNNMLQAVNPKDQSTIRDEVVIDLANQCRLNQKKLMRLINTTENDSLLGEALVMNDNLQILISKHDALTSPSDPTPLLDPAMIEQSDDREDEEDGFSHLANRNSVLKQTGEQEVSPNKNGINTAISVISAAEGSSSINSNALIAFDPPGQTDSSKNEVDMIDLLSLTLSENQSPQTEPVPPPLPTQSNQNRDPFSSSYIHVEHHNYLQPLMSNEAYNTTSNSYFAQWAQPEVVQLMQTSPVFLQPLPPDPTDYPATSWTSPEASLNPFLSTTYTQTQYAESQSSLPLSSYAFNVTAQDSKAPQNLKLFRSKETNLSANLKLTEPSTAPKPYMPDNLFEDLIKLRNSDGSLKSRNASSLWGLSGQGMASVN</sequence>
<comment type="similarity">
    <text evidence="2">Belongs to the TOM1 family.</text>
</comment>
<comment type="caution">
    <text evidence="9">The sequence shown here is derived from an EMBL/GenBank/DDBJ whole genome shotgun (WGS) entry which is preliminary data.</text>
</comment>
<reference evidence="9 10" key="1">
    <citation type="journal article" date="2021" name="Hortic Res">
        <title>Chromosome-scale assembly of the Dendrobium chrysotoxum genome enhances the understanding of orchid evolution.</title>
        <authorList>
            <person name="Zhang Y."/>
            <person name="Zhang G.Q."/>
            <person name="Zhang D."/>
            <person name="Liu X.D."/>
            <person name="Xu X.Y."/>
            <person name="Sun W.H."/>
            <person name="Yu X."/>
            <person name="Zhu X."/>
            <person name="Wang Z.W."/>
            <person name="Zhao X."/>
            <person name="Zhong W.Y."/>
            <person name="Chen H."/>
            <person name="Yin W.L."/>
            <person name="Huang T."/>
            <person name="Niu S.C."/>
            <person name="Liu Z.J."/>
        </authorList>
    </citation>
    <scope>NUCLEOTIDE SEQUENCE [LARGE SCALE GENOMIC DNA]</scope>
    <source>
        <strain evidence="9">Lindl</strain>
    </source>
</reference>
<dbReference type="PROSITE" id="PS50179">
    <property type="entry name" value="VHS"/>
    <property type="match status" value="1"/>
</dbReference>
<dbReference type="GO" id="GO:0005737">
    <property type="term" value="C:cytoplasm"/>
    <property type="evidence" value="ECO:0007669"/>
    <property type="project" value="UniProtKB-ARBA"/>
</dbReference>
<dbReference type="Gene3D" id="1.25.40.90">
    <property type="match status" value="1"/>
</dbReference>
<name>A0AAV7GIC7_DENCH</name>
<comment type="subcellular location">
    <subcellularLocation>
        <location evidence="1">Membrane</location>
        <topology evidence="1">Peripheral membrane protein</topology>
    </subcellularLocation>
</comment>
<feature type="compositionally biased region" description="Acidic residues" evidence="6">
    <location>
        <begin position="289"/>
        <end position="298"/>
    </location>
</feature>
<dbReference type="InterPro" id="IPR044836">
    <property type="entry name" value="TOL_plant"/>
</dbReference>
<keyword evidence="5" id="KW-0472">Membrane</keyword>
<dbReference type="GO" id="GO:0016020">
    <property type="term" value="C:membrane"/>
    <property type="evidence" value="ECO:0007669"/>
    <property type="project" value="UniProtKB-SubCell"/>
</dbReference>
<evidence type="ECO:0000256" key="3">
    <source>
        <dbReference type="ARBA" id="ARBA00022448"/>
    </source>
</evidence>
<dbReference type="GO" id="GO:0043328">
    <property type="term" value="P:protein transport to vacuole involved in ubiquitin-dependent protein catabolic process via the multivesicular body sorting pathway"/>
    <property type="evidence" value="ECO:0007669"/>
    <property type="project" value="InterPro"/>
</dbReference>
<dbReference type="GO" id="GO:0043130">
    <property type="term" value="F:ubiquitin binding"/>
    <property type="evidence" value="ECO:0007669"/>
    <property type="project" value="InterPro"/>
</dbReference>
<dbReference type="CDD" id="cd14231">
    <property type="entry name" value="GAT_GGA-like_plant"/>
    <property type="match status" value="1"/>
</dbReference>
<proteinExistence type="inferred from homology"/>
<feature type="domain" description="GAT" evidence="8">
    <location>
        <begin position="186"/>
        <end position="274"/>
    </location>
</feature>
<dbReference type="Proteomes" id="UP000775213">
    <property type="component" value="Unassembled WGS sequence"/>
</dbReference>